<accession>A0A1H7P5C4</accession>
<name>A0A1H7P5C4_9SPHI</name>
<dbReference type="EMBL" id="FNZR01000004">
    <property type="protein sequence ID" value="SEL30475.1"/>
    <property type="molecule type" value="Genomic_DNA"/>
</dbReference>
<proteinExistence type="predicted"/>
<protein>
    <submittedName>
        <fullName evidence="1">Uncharacterized protein</fullName>
    </submittedName>
</protein>
<evidence type="ECO:0000313" key="2">
    <source>
        <dbReference type="Proteomes" id="UP000198916"/>
    </source>
</evidence>
<organism evidence="1 2">
    <name type="scientific">Parapedobacter koreensis</name>
    <dbReference type="NCBI Taxonomy" id="332977"/>
    <lineage>
        <taxon>Bacteria</taxon>
        <taxon>Pseudomonadati</taxon>
        <taxon>Bacteroidota</taxon>
        <taxon>Sphingobacteriia</taxon>
        <taxon>Sphingobacteriales</taxon>
        <taxon>Sphingobacteriaceae</taxon>
        <taxon>Parapedobacter</taxon>
    </lineage>
</organism>
<keyword evidence="2" id="KW-1185">Reference proteome</keyword>
<gene>
    <name evidence="1" type="ORF">SAMN05421740_104204</name>
</gene>
<reference evidence="2" key="1">
    <citation type="submission" date="2016-10" db="EMBL/GenBank/DDBJ databases">
        <authorList>
            <person name="Varghese N."/>
            <person name="Submissions S."/>
        </authorList>
    </citation>
    <scope>NUCLEOTIDE SEQUENCE [LARGE SCALE GENOMIC DNA]</scope>
    <source>
        <strain evidence="2">Jip14</strain>
    </source>
</reference>
<sequence>MRIKKGSCHFWQLPFFIRYVLKKTLNPFGFNTRCLACQATQVIQF</sequence>
<dbReference type="Proteomes" id="UP000198916">
    <property type="component" value="Unassembled WGS sequence"/>
</dbReference>
<dbReference type="AlphaFoldDB" id="A0A1H7P5C4"/>
<evidence type="ECO:0000313" key="1">
    <source>
        <dbReference type="EMBL" id="SEL30475.1"/>
    </source>
</evidence>